<dbReference type="PANTHER" id="PTHR21399:SF0">
    <property type="entry name" value="METHYLOSOME SUBUNIT PICLN"/>
    <property type="match status" value="1"/>
</dbReference>
<keyword evidence="4" id="KW-0963">Cytoplasm</keyword>
<dbReference type="InterPro" id="IPR003521">
    <property type="entry name" value="ICln"/>
</dbReference>
<keyword evidence="5" id="KW-0539">Nucleus</keyword>
<evidence type="ECO:0000313" key="8">
    <source>
        <dbReference type="Proteomes" id="UP001497512"/>
    </source>
</evidence>
<protein>
    <recommendedName>
        <fullName evidence="9">Chloride conductance regulatory protein ICln</fullName>
    </recommendedName>
</protein>
<dbReference type="Gene3D" id="2.30.29.30">
    <property type="entry name" value="Pleckstrin-homology domain (PH domain)/Phosphotyrosine-binding domain (PTB)"/>
    <property type="match status" value="1"/>
</dbReference>
<dbReference type="EMBL" id="OZ019893">
    <property type="protein sequence ID" value="CAK9189429.1"/>
    <property type="molecule type" value="Genomic_DNA"/>
</dbReference>
<evidence type="ECO:0000256" key="6">
    <source>
        <dbReference type="SAM" id="MobiDB-lite"/>
    </source>
</evidence>
<evidence type="ECO:0000256" key="4">
    <source>
        <dbReference type="ARBA" id="ARBA00022490"/>
    </source>
</evidence>
<dbReference type="SUPFAM" id="SSF50729">
    <property type="entry name" value="PH domain-like"/>
    <property type="match status" value="1"/>
</dbReference>
<comment type="subcellular location">
    <subcellularLocation>
        <location evidence="2">Cytoplasm</location>
    </subcellularLocation>
    <subcellularLocation>
        <location evidence="1">Nucleus</location>
    </subcellularLocation>
</comment>
<keyword evidence="8" id="KW-1185">Reference proteome</keyword>
<evidence type="ECO:0000256" key="3">
    <source>
        <dbReference type="ARBA" id="ARBA00007054"/>
    </source>
</evidence>
<dbReference type="InterPro" id="IPR011993">
    <property type="entry name" value="PH-like_dom_sf"/>
</dbReference>
<evidence type="ECO:0000313" key="7">
    <source>
        <dbReference type="EMBL" id="CAK9189429.1"/>
    </source>
</evidence>
<name>A0ABP0T7F0_9BRYO</name>
<comment type="similarity">
    <text evidence="3">Belongs to the pICln (TC 1.A.47) family.</text>
</comment>
<dbReference type="InterPro" id="IPR039924">
    <property type="entry name" value="ICln/Lot5/Saf5"/>
</dbReference>
<dbReference type="Pfam" id="PF03517">
    <property type="entry name" value="Voldacs"/>
    <property type="match status" value="1"/>
</dbReference>
<evidence type="ECO:0000256" key="1">
    <source>
        <dbReference type="ARBA" id="ARBA00004123"/>
    </source>
</evidence>
<proteinExistence type="inferred from homology"/>
<dbReference type="PANTHER" id="PTHR21399">
    <property type="entry name" value="CHLORIDE CONDUCTANCE REGULATORY PROTEIN ICLN"/>
    <property type="match status" value="1"/>
</dbReference>
<evidence type="ECO:0000256" key="2">
    <source>
        <dbReference type="ARBA" id="ARBA00004496"/>
    </source>
</evidence>
<evidence type="ECO:0008006" key="9">
    <source>
        <dbReference type="Google" id="ProtNLM"/>
    </source>
</evidence>
<gene>
    <name evidence="7" type="ORF">CSSPTR1EN2_LOCUS80</name>
</gene>
<feature type="region of interest" description="Disordered" evidence="6">
    <location>
        <begin position="1"/>
        <end position="24"/>
    </location>
</feature>
<dbReference type="Proteomes" id="UP001497512">
    <property type="component" value="Chromosome 1"/>
</dbReference>
<accession>A0ABP0T7F0</accession>
<organism evidence="7 8">
    <name type="scientific">Sphagnum troendelagicum</name>
    <dbReference type="NCBI Taxonomy" id="128251"/>
    <lineage>
        <taxon>Eukaryota</taxon>
        <taxon>Viridiplantae</taxon>
        <taxon>Streptophyta</taxon>
        <taxon>Embryophyta</taxon>
        <taxon>Bryophyta</taxon>
        <taxon>Sphagnophytina</taxon>
        <taxon>Sphagnopsida</taxon>
        <taxon>Sphagnales</taxon>
        <taxon>Sphagnaceae</taxon>
        <taxon>Sphagnum</taxon>
    </lineage>
</organism>
<dbReference type="PRINTS" id="PR01348">
    <property type="entry name" value="ICLNCHANNEL"/>
</dbReference>
<evidence type="ECO:0000256" key="5">
    <source>
        <dbReference type="ARBA" id="ARBA00023242"/>
    </source>
</evidence>
<reference evidence="7 8" key="1">
    <citation type="submission" date="2024-02" db="EMBL/GenBank/DDBJ databases">
        <authorList>
            <consortium name="ELIXIR-Norway"/>
            <consortium name="Elixir Norway"/>
        </authorList>
    </citation>
    <scope>NUCLEOTIDE SEQUENCE [LARGE SCALE GENOMIC DNA]</scope>
</reference>
<sequence length="215" mass="23789">MAGGLVSVTERSEHGGPCLDTTNEESVAHIQPSVGIVLGDSSVQQPGTLYVTTRRLVWLSDDDLECGYAVNFLSLTMHAISRDQDAYPQPCIYTQIDGCDDEDEEYEENGTDDGADDEVLDNRGIIDDFSRVTEMRLVPTDASSLDHLFQVLCDCAALNPDPEGEQEGEGEWFFDQHEVMSNVIGGDHANNHIDLAELLMQDPRFEDADEEESEE</sequence>